<sequence>MRRLAWCAVLVVVACGRTEVVDFPLDENGLPDGGLIDGGVSVDGGTTDGGSSTEDGGTSDGGAGLDGGRTDGGTHEDGGAVDAGPPCPIPWDATVTATLSITADDSRRVWVNGIHGESTTNQWTQPTRFSLTLFRHPQRRNVITVHATNLQNQPGFDRGLLADVRLGNSVVVTDERWKQRGGNDGGWDINDASWLNPNFDDSQWGDSVEQATNGSAPWGRINLVNTNAMWIWPWNSQGTLKPVFEPVFFRRTLYVDMNGQLVDGPAACP</sequence>
<proteinExistence type="predicted"/>
<dbReference type="EMBL" id="QFQP01000017">
    <property type="protein sequence ID" value="PZR10472.1"/>
    <property type="molecule type" value="Genomic_DNA"/>
</dbReference>
<protein>
    <submittedName>
        <fullName evidence="2">Uncharacterized protein</fullName>
    </submittedName>
</protein>
<feature type="compositionally biased region" description="Low complexity" evidence="1">
    <location>
        <begin position="38"/>
        <end position="56"/>
    </location>
</feature>
<dbReference type="Proteomes" id="UP000249061">
    <property type="component" value="Unassembled WGS sequence"/>
</dbReference>
<organism evidence="2 3">
    <name type="scientific">Archangium gephyra</name>
    <dbReference type="NCBI Taxonomy" id="48"/>
    <lineage>
        <taxon>Bacteria</taxon>
        <taxon>Pseudomonadati</taxon>
        <taxon>Myxococcota</taxon>
        <taxon>Myxococcia</taxon>
        <taxon>Myxococcales</taxon>
        <taxon>Cystobacterineae</taxon>
        <taxon>Archangiaceae</taxon>
        <taxon>Archangium</taxon>
    </lineage>
</organism>
<dbReference type="PROSITE" id="PS51257">
    <property type="entry name" value="PROKAR_LIPOPROTEIN"/>
    <property type="match status" value="1"/>
</dbReference>
<gene>
    <name evidence="2" type="ORF">DI536_19705</name>
</gene>
<feature type="region of interest" description="Disordered" evidence="1">
    <location>
        <begin position="34"/>
        <end position="86"/>
    </location>
</feature>
<name>A0A2W5T611_9BACT</name>
<evidence type="ECO:0000313" key="3">
    <source>
        <dbReference type="Proteomes" id="UP000249061"/>
    </source>
</evidence>
<dbReference type="Gene3D" id="2.60.120.260">
    <property type="entry name" value="Galactose-binding domain-like"/>
    <property type="match status" value="1"/>
</dbReference>
<dbReference type="AlphaFoldDB" id="A0A2W5T611"/>
<evidence type="ECO:0000313" key="2">
    <source>
        <dbReference type="EMBL" id="PZR10472.1"/>
    </source>
</evidence>
<feature type="compositionally biased region" description="Gly residues" evidence="1">
    <location>
        <begin position="58"/>
        <end position="67"/>
    </location>
</feature>
<evidence type="ECO:0000256" key="1">
    <source>
        <dbReference type="SAM" id="MobiDB-lite"/>
    </source>
</evidence>
<comment type="caution">
    <text evidence="2">The sequence shown here is derived from an EMBL/GenBank/DDBJ whole genome shotgun (WGS) entry which is preliminary data.</text>
</comment>
<feature type="compositionally biased region" description="Basic and acidic residues" evidence="1">
    <location>
        <begin position="68"/>
        <end position="78"/>
    </location>
</feature>
<reference evidence="2 3" key="1">
    <citation type="submission" date="2017-08" db="EMBL/GenBank/DDBJ databases">
        <title>Infants hospitalized years apart are colonized by the same room-sourced microbial strains.</title>
        <authorList>
            <person name="Brooks B."/>
            <person name="Olm M.R."/>
            <person name="Firek B.A."/>
            <person name="Baker R."/>
            <person name="Thomas B.C."/>
            <person name="Morowitz M.J."/>
            <person name="Banfield J.F."/>
        </authorList>
    </citation>
    <scope>NUCLEOTIDE SEQUENCE [LARGE SCALE GENOMIC DNA]</scope>
    <source>
        <strain evidence="2">S2_003_000_R2_14</strain>
    </source>
</reference>
<accession>A0A2W5T611</accession>